<evidence type="ECO:0000313" key="2">
    <source>
        <dbReference type="Proteomes" id="UP000789405"/>
    </source>
</evidence>
<gene>
    <name evidence="1" type="ORF">DERYTH_LOCUS18754</name>
</gene>
<dbReference type="AlphaFoldDB" id="A0A9N9J9L6"/>
<evidence type="ECO:0000313" key="1">
    <source>
        <dbReference type="EMBL" id="CAG8771658.1"/>
    </source>
</evidence>
<name>A0A9N9J9L6_9GLOM</name>
<dbReference type="Proteomes" id="UP000789405">
    <property type="component" value="Unassembled WGS sequence"/>
</dbReference>
<comment type="caution">
    <text evidence="1">The sequence shown here is derived from an EMBL/GenBank/DDBJ whole genome shotgun (WGS) entry which is preliminary data.</text>
</comment>
<reference evidence="1" key="1">
    <citation type="submission" date="2021-06" db="EMBL/GenBank/DDBJ databases">
        <authorList>
            <person name="Kallberg Y."/>
            <person name="Tangrot J."/>
            <person name="Rosling A."/>
        </authorList>
    </citation>
    <scope>NUCLEOTIDE SEQUENCE</scope>
    <source>
        <strain evidence="1">MA453B</strain>
    </source>
</reference>
<protein>
    <submittedName>
        <fullName evidence="1">299_t:CDS:1</fullName>
    </submittedName>
</protein>
<organism evidence="1 2">
    <name type="scientific">Dentiscutata erythropus</name>
    <dbReference type="NCBI Taxonomy" id="1348616"/>
    <lineage>
        <taxon>Eukaryota</taxon>
        <taxon>Fungi</taxon>
        <taxon>Fungi incertae sedis</taxon>
        <taxon>Mucoromycota</taxon>
        <taxon>Glomeromycotina</taxon>
        <taxon>Glomeromycetes</taxon>
        <taxon>Diversisporales</taxon>
        <taxon>Gigasporaceae</taxon>
        <taxon>Dentiscutata</taxon>
    </lineage>
</organism>
<keyword evidence="2" id="KW-1185">Reference proteome</keyword>
<proteinExistence type="predicted"/>
<sequence length="46" mass="5383">MLMSLHWCCHWCRHVIVGVMLSVVKASWWILDERVSLLVVGVVGFW</sequence>
<accession>A0A9N9J9L6</accession>
<dbReference type="EMBL" id="CAJVPY010019465">
    <property type="protein sequence ID" value="CAG8771658.1"/>
    <property type="molecule type" value="Genomic_DNA"/>
</dbReference>